<comment type="similarity">
    <text evidence="2">Belongs to the TMEM54 family.</text>
</comment>
<dbReference type="InterPro" id="IPR020977">
    <property type="entry name" value="Beta-casein-like"/>
</dbReference>
<feature type="transmembrane region" description="Helical" evidence="6">
    <location>
        <begin position="78"/>
        <end position="101"/>
    </location>
</feature>
<dbReference type="PANTHER" id="PTHR31258">
    <property type="entry name" value="KERATINOCYTE-ASSOCIATED PROTEIN 3"/>
    <property type="match status" value="1"/>
</dbReference>
<dbReference type="AlphaFoldDB" id="A0A4W5KYX1"/>
<feature type="transmembrane region" description="Helical" evidence="6">
    <location>
        <begin position="199"/>
        <end position="226"/>
    </location>
</feature>
<keyword evidence="4 6" id="KW-1133">Transmembrane helix</keyword>
<sequence length="230" mass="24806">CCLILEGILVKPKYLMKMGLSLVLVGHVNFLLGALVHGAVLRHINLNARAGTMAYSISNVVALTTGLVVRLRSNTWSLFVVSLFGSLLATASAIGLTVSVVRATVNGGRSLLTHCRFPNAIDYASITNACPFDPTRVYVMSPCVFLCVCVCLFLCVSVCVFVCFCVFLCVCFCLCVSCVCVPVCVFPVCVVPVCVVPVWVFLCVCFRVCVSVCVFPCVCFCVCVACHYTF</sequence>
<dbReference type="Pfam" id="PF12304">
    <property type="entry name" value="BCLP"/>
    <property type="match status" value="1"/>
</dbReference>
<evidence type="ECO:0000313" key="8">
    <source>
        <dbReference type="Proteomes" id="UP000314982"/>
    </source>
</evidence>
<evidence type="ECO:0000313" key="7">
    <source>
        <dbReference type="Ensembl" id="ENSHHUP00000017146.1"/>
    </source>
</evidence>
<evidence type="ECO:0000256" key="5">
    <source>
        <dbReference type="ARBA" id="ARBA00023136"/>
    </source>
</evidence>
<reference evidence="8" key="1">
    <citation type="submission" date="2018-06" db="EMBL/GenBank/DDBJ databases">
        <title>Genome assembly of Danube salmon.</title>
        <authorList>
            <person name="Macqueen D.J."/>
            <person name="Gundappa M.K."/>
        </authorList>
    </citation>
    <scope>NUCLEOTIDE SEQUENCE [LARGE SCALE GENOMIC DNA]</scope>
</reference>
<dbReference type="GO" id="GO:0016020">
    <property type="term" value="C:membrane"/>
    <property type="evidence" value="ECO:0007669"/>
    <property type="project" value="UniProtKB-SubCell"/>
</dbReference>
<feature type="transmembrane region" description="Helical" evidence="6">
    <location>
        <begin position="53"/>
        <end position="71"/>
    </location>
</feature>
<feature type="transmembrane region" description="Helical" evidence="6">
    <location>
        <begin position="137"/>
        <end position="164"/>
    </location>
</feature>
<name>A0A4W5KYX1_9TELE</name>
<dbReference type="PANTHER" id="PTHR31258:SF5">
    <property type="entry name" value="TMEM54 PROTEIN-RELATED"/>
    <property type="match status" value="1"/>
</dbReference>
<reference evidence="7" key="2">
    <citation type="submission" date="2025-08" db="UniProtKB">
        <authorList>
            <consortium name="Ensembl"/>
        </authorList>
    </citation>
    <scope>IDENTIFICATION</scope>
</reference>
<proteinExistence type="inferred from homology"/>
<reference evidence="7" key="3">
    <citation type="submission" date="2025-09" db="UniProtKB">
        <authorList>
            <consortium name="Ensembl"/>
        </authorList>
    </citation>
    <scope>IDENTIFICATION</scope>
</reference>
<dbReference type="Ensembl" id="ENSHHUT00000017776.1">
    <property type="protein sequence ID" value="ENSHHUP00000017146.1"/>
    <property type="gene ID" value="ENSHHUG00000010659.1"/>
</dbReference>
<protein>
    <submittedName>
        <fullName evidence="7">Transmembrane protein 54b</fullName>
    </submittedName>
</protein>
<keyword evidence="5 6" id="KW-0472">Membrane</keyword>
<dbReference type="Proteomes" id="UP000314982">
    <property type="component" value="Unassembled WGS sequence"/>
</dbReference>
<evidence type="ECO:0000256" key="6">
    <source>
        <dbReference type="SAM" id="Phobius"/>
    </source>
</evidence>
<evidence type="ECO:0000256" key="1">
    <source>
        <dbReference type="ARBA" id="ARBA00004141"/>
    </source>
</evidence>
<keyword evidence="8" id="KW-1185">Reference proteome</keyword>
<comment type="subcellular location">
    <subcellularLocation>
        <location evidence="1">Membrane</location>
        <topology evidence="1">Multi-pass membrane protein</topology>
    </subcellularLocation>
</comment>
<evidence type="ECO:0000256" key="4">
    <source>
        <dbReference type="ARBA" id="ARBA00022989"/>
    </source>
</evidence>
<feature type="transmembrane region" description="Helical" evidence="6">
    <location>
        <begin position="20"/>
        <end position="41"/>
    </location>
</feature>
<feature type="transmembrane region" description="Helical" evidence="6">
    <location>
        <begin position="171"/>
        <end position="193"/>
    </location>
</feature>
<evidence type="ECO:0000256" key="3">
    <source>
        <dbReference type="ARBA" id="ARBA00022692"/>
    </source>
</evidence>
<dbReference type="GeneTree" id="ENSGT00390000004700"/>
<accession>A0A4W5KYX1</accession>
<keyword evidence="3 6" id="KW-0812">Transmembrane</keyword>
<organism evidence="7 8">
    <name type="scientific">Hucho hucho</name>
    <name type="common">huchen</name>
    <dbReference type="NCBI Taxonomy" id="62062"/>
    <lineage>
        <taxon>Eukaryota</taxon>
        <taxon>Metazoa</taxon>
        <taxon>Chordata</taxon>
        <taxon>Craniata</taxon>
        <taxon>Vertebrata</taxon>
        <taxon>Euteleostomi</taxon>
        <taxon>Actinopterygii</taxon>
        <taxon>Neopterygii</taxon>
        <taxon>Teleostei</taxon>
        <taxon>Protacanthopterygii</taxon>
        <taxon>Salmoniformes</taxon>
        <taxon>Salmonidae</taxon>
        <taxon>Salmoninae</taxon>
        <taxon>Hucho</taxon>
    </lineage>
</organism>
<evidence type="ECO:0000256" key="2">
    <source>
        <dbReference type="ARBA" id="ARBA00011030"/>
    </source>
</evidence>